<dbReference type="GO" id="GO:0000930">
    <property type="term" value="C:gamma-tubulin complex"/>
    <property type="evidence" value="ECO:0007669"/>
    <property type="project" value="TreeGrafter"/>
</dbReference>
<keyword evidence="13" id="KW-1185">Reference proteome</keyword>
<dbReference type="GO" id="GO:0005874">
    <property type="term" value="C:microtubule"/>
    <property type="evidence" value="ECO:0007669"/>
    <property type="project" value="UniProtKB-KW"/>
</dbReference>
<dbReference type="InterPro" id="IPR041470">
    <property type="entry name" value="GCP_N"/>
</dbReference>
<evidence type="ECO:0000256" key="4">
    <source>
        <dbReference type="ARBA" id="ARBA00022701"/>
    </source>
</evidence>
<evidence type="ECO:0000256" key="9">
    <source>
        <dbReference type="SAM" id="MobiDB-lite"/>
    </source>
</evidence>
<feature type="domain" description="Gamma tubulin complex component protein N-terminal" evidence="11">
    <location>
        <begin position="269"/>
        <end position="510"/>
    </location>
</feature>
<keyword evidence="3 8" id="KW-0963">Cytoplasm</keyword>
<dbReference type="OMA" id="RTNQFEV"/>
<feature type="domain" description="Gamma tubulin complex component C-terminal" evidence="10">
    <location>
        <begin position="731"/>
        <end position="1024"/>
    </location>
</feature>
<dbReference type="InterPro" id="IPR040457">
    <property type="entry name" value="GCP_C"/>
</dbReference>
<evidence type="ECO:0000256" key="7">
    <source>
        <dbReference type="ARBA" id="ARBA00093551"/>
    </source>
</evidence>
<dbReference type="GO" id="GO:0051225">
    <property type="term" value="P:spindle assembly"/>
    <property type="evidence" value="ECO:0007669"/>
    <property type="project" value="TreeGrafter"/>
</dbReference>
<evidence type="ECO:0000256" key="1">
    <source>
        <dbReference type="ARBA" id="ARBA00004300"/>
    </source>
</evidence>
<protein>
    <recommendedName>
        <fullName evidence="8">Gamma-tubulin complex component</fullName>
    </recommendedName>
</protein>
<dbReference type="GO" id="GO:0007020">
    <property type="term" value="P:microtubule nucleation"/>
    <property type="evidence" value="ECO:0007669"/>
    <property type="project" value="InterPro"/>
</dbReference>
<evidence type="ECO:0000259" key="10">
    <source>
        <dbReference type="Pfam" id="PF04130"/>
    </source>
</evidence>
<dbReference type="InterPro" id="IPR042241">
    <property type="entry name" value="GCP_C_sf"/>
</dbReference>
<comment type="subunit">
    <text evidence="7">Component of the gamma-tubulin ring complex (gTuRC) consisting of TUBGCP2, TUBGCP3, TUBGCP4, TUBGCP5 and TUBGCP6 and gamma-tubulin TUBG1 or TUBG2. TUBGCP2, TUBGCP3, TUBGCP4, TUBGCP5 and TUBGCP6 assemble in a 5:5:2:1:1 stoichiometry; each is associated with a gamma-tubulin, thereby arranging 14 gamma-tubulins in a helical manner. Gamma-tubulin at the first position is blocked by TUBGCP3 at the last position, allowing 13 protafilaments to grow into a microtubule. The gTuRC (via TUBGCP3 and TUBGCP6) interacts with ACTB and MZT1; the interactions form a luminal bridge that stabilizes the initial structure during complex assembly. The gTuRC (via TUBGCP2) interacts with MZT2A/MZT2B and CDK5RAP2 (via CM1 motif); the interactions play a role in gTuRC activation.</text>
</comment>
<evidence type="ECO:0000259" key="11">
    <source>
        <dbReference type="Pfam" id="PF17681"/>
    </source>
</evidence>
<evidence type="ECO:0000256" key="8">
    <source>
        <dbReference type="RuleBase" id="RU363050"/>
    </source>
</evidence>
<evidence type="ECO:0000256" key="2">
    <source>
        <dbReference type="ARBA" id="ARBA00010337"/>
    </source>
</evidence>
<dbReference type="Proteomes" id="UP000005408">
    <property type="component" value="Unassembled WGS sequence"/>
</dbReference>
<dbReference type="GO" id="GO:0000922">
    <property type="term" value="C:spindle pole"/>
    <property type="evidence" value="ECO:0007669"/>
    <property type="project" value="InterPro"/>
</dbReference>
<dbReference type="InterPro" id="IPR007259">
    <property type="entry name" value="GCP"/>
</dbReference>
<name>A0A8W8N575_MAGGI</name>
<dbReference type="GO" id="GO:0031122">
    <property type="term" value="P:cytoplasmic microtubule organization"/>
    <property type="evidence" value="ECO:0007669"/>
    <property type="project" value="TreeGrafter"/>
</dbReference>
<evidence type="ECO:0000256" key="3">
    <source>
        <dbReference type="ARBA" id="ARBA00022490"/>
    </source>
</evidence>
<feature type="compositionally biased region" description="Polar residues" evidence="9">
    <location>
        <begin position="517"/>
        <end position="560"/>
    </location>
</feature>
<proteinExistence type="inferred from homology"/>
<dbReference type="FunFam" id="1.20.120.1900:FF:000005">
    <property type="entry name" value="Gamma-tubulin complex component"/>
    <property type="match status" value="1"/>
</dbReference>
<organism evidence="12 13">
    <name type="scientific">Magallana gigas</name>
    <name type="common">Pacific oyster</name>
    <name type="synonym">Crassostrea gigas</name>
    <dbReference type="NCBI Taxonomy" id="29159"/>
    <lineage>
        <taxon>Eukaryota</taxon>
        <taxon>Metazoa</taxon>
        <taxon>Spiralia</taxon>
        <taxon>Lophotrochozoa</taxon>
        <taxon>Mollusca</taxon>
        <taxon>Bivalvia</taxon>
        <taxon>Autobranchia</taxon>
        <taxon>Pteriomorphia</taxon>
        <taxon>Ostreida</taxon>
        <taxon>Ostreoidea</taxon>
        <taxon>Ostreidae</taxon>
        <taxon>Magallana</taxon>
    </lineage>
</organism>
<evidence type="ECO:0000313" key="12">
    <source>
        <dbReference type="EnsemblMetazoa" id="G5381.1:cds"/>
    </source>
</evidence>
<comment type="subcellular location">
    <subcellularLocation>
        <location evidence="1">Cytoplasm</location>
        <location evidence="1">Cytoskeleton</location>
        <location evidence="1">Microtubule organizing center</location>
        <location evidence="1">Centrosome</location>
    </subcellularLocation>
</comment>
<dbReference type="Pfam" id="PF17681">
    <property type="entry name" value="GCP_N_terminal"/>
    <property type="match status" value="1"/>
</dbReference>
<dbReference type="Gene3D" id="1.20.120.1900">
    <property type="entry name" value="Gamma-tubulin complex, C-terminal domain"/>
    <property type="match status" value="1"/>
</dbReference>
<accession>A0A8W8N575</accession>
<dbReference type="GO" id="GO:0000278">
    <property type="term" value="P:mitotic cell cycle"/>
    <property type="evidence" value="ECO:0007669"/>
    <property type="project" value="TreeGrafter"/>
</dbReference>
<comment type="function">
    <text evidence="6">Component of the gamma-tubulin ring complex (gTuRC) which mediates microtubule nucleation. The gTuRC regulates the minus-end nucleation of alpha-beta tubulin heterodimers that grow into microtubule protafilaments, a critical step in centrosome duplication and spindle formation.</text>
</comment>
<sequence>MARWLNIENDIKKLVNQITGFQEGEENFGLCVQFALTNLKFHRFLSVDSHKVTKSLKGMLDKFEIHSQLEKKNSLQRLCDQFLSTPCFEGRDKGKTDTHYSLLLLLLNIGENPTHAAYTEKPQILKVPEVVDDFDWGAYLREGEETYSTIYADSDSESDWDPLSDEETIVPVGPKPVEENSDNGVVDPSLSAITVDATTFCVEEEPDPRESGTTWLTRNVTVQYWCGQNRPEEIHSTENLKKDWERYREATDPIYSNHNNITVSEIQLLREVLWILGGVTDSFVFILHGEEFIVRENVFVQHLTDNSLESYLSCFAKYGSYVHRLLCFEEESICGSCDLSITDPNSLTCQTYQAFANAISNFIKSLRKELTIIEKKIIQQEQTMTLAMLHGDLSLWLKKIEVLHSVYIRGVREADWLVNNCQRASYLLSVLFDTVVEYDTLGQNASDITELLIPLWIQTTKPYIEVIDEWITNGNLVDPRAEFILKRNENVKSLDESFWETAFTIHVPADSVLPDEVQQSQHTTRSTDNSKSSRGSNSVQLSQHAQTIMDNRSQRGSNSVDKTKGSSHWAPEFLEPVILEVVLAGKSMEMLQDLGKLADVCGVNKEKSLYMSFLESLQDLLGTRPHDDFVEALPSEISMYPEQIDRQMKMKGIFDPLLKINFMNIFHSCNVRLQGSIDEEEQDSKMLSILETERLQPVNLVLRKCLYPHISQKYYRVCTRLVQILKEEYRLMGYLAAMRHFFLMEAGDTMFDFYTPIFDKIRLNSHWRDISTVNLILQEALQTHYPEENSRLYVSIEELPEDRRPINITDCIKLHYKVPWPVDVVISSKCQAIYNQIFTFLLQVKRAKYCLDELRFCDLEKDLGLQSHSGTEFSLHLDEDMPREGRIHRMHVLRMRLTYFVNSLHNYIMTRILHSTGIEFKQDLEKAKDLDQIIAIHNKYVNTIHERCLLHKMVKLLKQAVMNVLNLILNFQALWDEGIHEISLKTIEGMEIEFSRCILFLSTFLNNVIKRGSFPHLESLAFALVTSTEHLTKGRAHVT</sequence>
<dbReference type="CDD" id="cd22572">
    <property type="entry name" value="GCP5_NTD"/>
    <property type="match status" value="1"/>
</dbReference>
<keyword evidence="4 8" id="KW-0493">Microtubule</keyword>
<dbReference type="GO" id="GO:0051321">
    <property type="term" value="P:meiotic cell cycle"/>
    <property type="evidence" value="ECO:0007669"/>
    <property type="project" value="TreeGrafter"/>
</dbReference>
<dbReference type="GO" id="GO:0051011">
    <property type="term" value="F:microtubule minus-end binding"/>
    <property type="evidence" value="ECO:0007669"/>
    <property type="project" value="TreeGrafter"/>
</dbReference>
<dbReference type="GO" id="GO:0043015">
    <property type="term" value="F:gamma-tubulin binding"/>
    <property type="evidence" value="ECO:0007669"/>
    <property type="project" value="InterPro"/>
</dbReference>
<comment type="similarity">
    <text evidence="2 8">Belongs to the TUBGCP family.</text>
</comment>
<reference evidence="12" key="1">
    <citation type="submission" date="2022-08" db="UniProtKB">
        <authorList>
            <consortium name="EnsemblMetazoa"/>
        </authorList>
    </citation>
    <scope>IDENTIFICATION</scope>
    <source>
        <strain evidence="12">05x7-T-G4-1.051#20</strain>
    </source>
</reference>
<feature type="region of interest" description="Disordered" evidence="9">
    <location>
        <begin position="514"/>
        <end position="567"/>
    </location>
</feature>
<dbReference type="EnsemblMetazoa" id="G5381.1">
    <property type="protein sequence ID" value="G5381.1:cds"/>
    <property type="gene ID" value="G5381"/>
</dbReference>
<evidence type="ECO:0000313" key="13">
    <source>
        <dbReference type="Proteomes" id="UP000005408"/>
    </source>
</evidence>
<evidence type="ECO:0000256" key="5">
    <source>
        <dbReference type="ARBA" id="ARBA00023212"/>
    </source>
</evidence>
<dbReference type="InterPro" id="IPR059169">
    <property type="entry name" value="GCP5_N_ext"/>
</dbReference>
<dbReference type="OrthoDB" id="66546at2759"/>
<evidence type="ECO:0000256" key="6">
    <source>
        <dbReference type="ARBA" id="ARBA00093416"/>
    </source>
</evidence>
<dbReference type="Pfam" id="PF04130">
    <property type="entry name" value="GCP_C_terminal"/>
    <property type="match status" value="1"/>
</dbReference>
<dbReference type="PANTHER" id="PTHR19302">
    <property type="entry name" value="GAMMA TUBULIN COMPLEX PROTEIN"/>
    <property type="match status" value="1"/>
</dbReference>
<dbReference type="PANTHER" id="PTHR19302:SF33">
    <property type="entry name" value="GAMMA-TUBULIN COMPLEX COMPONENT 5"/>
    <property type="match status" value="1"/>
</dbReference>
<keyword evidence="5 8" id="KW-0206">Cytoskeleton</keyword>
<dbReference type="AlphaFoldDB" id="A0A8W8N575"/>
<dbReference type="GO" id="GO:0005813">
    <property type="term" value="C:centrosome"/>
    <property type="evidence" value="ECO:0007669"/>
    <property type="project" value="UniProtKB-SubCell"/>
</dbReference>